<dbReference type="PANTHER" id="PTHR11601:SF34">
    <property type="entry name" value="CYSTEINE DESULFURASE"/>
    <property type="match status" value="1"/>
</dbReference>
<evidence type="ECO:0000256" key="4">
    <source>
        <dbReference type="ARBA" id="ARBA00050776"/>
    </source>
</evidence>
<dbReference type="PANTHER" id="PTHR11601">
    <property type="entry name" value="CYSTEINE DESULFURYLASE FAMILY MEMBER"/>
    <property type="match status" value="1"/>
</dbReference>
<dbReference type="GO" id="GO:0031071">
    <property type="term" value="F:cysteine desulfurase activity"/>
    <property type="evidence" value="ECO:0007669"/>
    <property type="project" value="UniProtKB-EC"/>
</dbReference>
<evidence type="ECO:0000313" key="6">
    <source>
        <dbReference type="EMBL" id="HED11413.1"/>
    </source>
</evidence>
<feature type="non-terminal residue" evidence="6">
    <location>
        <position position="1"/>
    </location>
</feature>
<reference evidence="6" key="1">
    <citation type="journal article" date="2020" name="mSystems">
        <title>Genome- and Community-Level Interaction Insights into Carbon Utilization and Element Cycling Functions of Hydrothermarchaeota in Hydrothermal Sediment.</title>
        <authorList>
            <person name="Zhou Z."/>
            <person name="Liu Y."/>
            <person name="Xu W."/>
            <person name="Pan J."/>
            <person name="Luo Z.H."/>
            <person name="Li M."/>
        </authorList>
    </citation>
    <scope>NUCLEOTIDE SEQUENCE [LARGE SCALE GENOMIC DNA]</scope>
    <source>
        <strain evidence="6">HyVt-456</strain>
    </source>
</reference>
<dbReference type="SUPFAM" id="SSF53383">
    <property type="entry name" value="PLP-dependent transferases"/>
    <property type="match status" value="1"/>
</dbReference>
<evidence type="ECO:0000256" key="1">
    <source>
        <dbReference type="ARBA" id="ARBA00001933"/>
    </source>
</evidence>
<dbReference type="AlphaFoldDB" id="A0A7V1PV36"/>
<dbReference type="Gene3D" id="3.40.640.10">
    <property type="entry name" value="Type I PLP-dependent aspartate aminotransferase-like (Major domain)"/>
    <property type="match status" value="1"/>
</dbReference>
<sequence>HKIHGPKGIGGLFLRHGTPFRPRAIGGGQEANRRAGTENISGIAGLHKAIELCRERPEHRRQARRLQKHFEQGLREIYPGALILGEQTLRSPYISAIALPGIDNQSLLLNLDLQGVAVSVGSACSSGSIKPSHVIRAISEDETIVNSTIRVSYNRYQTIEDMDEALMRFKTVLNR</sequence>
<name>A0A7V1PV36_CALAY</name>
<accession>A0A7V1PV36</accession>
<evidence type="ECO:0000259" key="5">
    <source>
        <dbReference type="Pfam" id="PF00266"/>
    </source>
</evidence>
<dbReference type="EMBL" id="DRLD01000336">
    <property type="protein sequence ID" value="HED11413.1"/>
    <property type="molecule type" value="Genomic_DNA"/>
</dbReference>
<evidence type="ECO:0000256" key="3">
    <source>
        <dbReference type="ARBA" id="ARBA00022898"/>
    </source>
</evidence>
<comment type="catalytic activity">
    <reaction evidence="4">
        <text>(sulfur carrier)-H + L-cysteine = (sulfur carrier)-SH + L-alanine</text>
        <dbReference type="Rhea" id="RHEA:43892"/>
        <dbReference type="Rhea" id="RHEA-COMP:14737"/>
        <dbReference type="Rhea" id="RHEA-COMP:14739"/>
        <dbReference type="ChEBI" id="CHEBI:29917"/>
        <dbReference type="ChEBI" id="CHEBI:35235"/>
        <dbReference type="ChEBI" id="CHEBI:57972"/>
        <dbReference type="ChEBI" id="CHEBI:64428"/>
        <dbReference type="EC" id="2.8.1.7"/>
    </reaction>
</comment>
<proteinExistence type="inferred from homology"/>
<dbReference type="InterPro" id="IPR015421">
    <property type="entry name" value="PyrdxlP-dep_Trfase_major"/>
</dbReference>
<organism evidence="6">
    <name type="scientific">Caldithrix abyssi</name>
    <dbReference type="NCBI Taxonomy" id="187145"/>
    <lineage>
        <taxon>Bacteria</taxon>
        <taxon>Pseudomonadati</taxon>
        <taxon>Calditrichota</taxon>
        <taxon>Calditrichia</taxon>
        <taxon>Calditrichales</taxon>
        <taxon>Calditrichaceae</taxon>
        <taxon>Caldithrix</taxon>
    </lineage>
</organism>
<dbReference type="Gene3D" id="3.90.1150.10">
    <property type="entry name" value="Aspartate Aminotransferase, domain 1"/>
    <property type="match status" value="1"/>
</dbReference>
<comment type="similarity">
    <text evidence="2">Belongs to the class-V pyridoxal-phosphate-dependent aminotransferase family. NifS/IscS subfamily.</text>
</comment>
<dbReference type="GO" id="GO:0008483">
    <property type="term" value="F:transaminase activity"/>
    <property type="evidence" value="ECO:0007669"/>
    <property type="project" value="UniProtKB-KW"/>
</dbReference>
<keyword evidence="3" id="KW-0663">Pyridoxal phosphate</keyword>
<dbReference type="InterPro" id="IPR000192">
    <property type="entry name" value="Aminotrans_V_dom"/>
</dbReference>
<dbReference type="InterPro" id="IPR015422">
    <property type="entry name" value="PyrdxlP-dep_Trfase_small"/>
</dbReference>
<evidence type="ECO:0000256" key="2">
    <source>
        <dbReference type="ARBA" id="ARBA00006490"/>
    </source>
</evidence>
<dbReference type="Pfam" id="PF00266">
    <property type="entry name" value="Aminotran_5"/>
    <property type="match status" value="1"/>
</dbReference>
<feature type="domain" description="Aminotransferase class V" evidence="5">
    <location>
        <begin position="1"/>
        <end position="163"/>
    </location>
</feature>
<keyword evidence="6" id="KW-0032">Aminotransferase</keyword>
<comment type="cofactor">
    <cofactor evidence="1">
        <name>pyridoxal 5'-phosphate</name>
        <dbReference type="ChEBI" id="CHEBI:597326"/>
    </cofactor>
</comment>
<dbReference type="InterPro" id="IPR015424">
    <property type="entry name" value="PyrdxlP-dep_Trfase"/>
</dbReference>
<comment type="caution">
    <text evidence="6">The sequence shown here is derived from an EMBL/GenBank/DDBJ whole genome shotgun (WGS) entry which is preliminary data.</text>
</comment>
<keyword evidence="6" id="KW-0808">Transferase</keyword>
<protein>
    <submittedName>
        <fullName evidence="6">Aminotransferase class V-fold PLP-dependent enzyme</fullName>
    </submittedName>
</protein>
<gene>
    <name evidence="6" type="ORF">ENJ10_12045</name>
</gene>
<dbReference type="Proteomes" id="UP000886005">
    <property type="component" value="Unassembled WGS sequence"/>
</dbReference>